<proteinExistence type="predicted"/>
<evidence type="ECO:0000313" key="2">
    <source>
        <dbReference type="Proteomes" id="UP000002039"/>
    </source>
</evidence>
<reference evidence="2" key="1">
    <citation type="journal article" date="2015" name="PLoS Genet.">
        <title>The dynamic genome and transcriptome of the human fungal pathogen Blastomyces and close relative Emmonsia.</title>
        <authorList>
            <person name="Munoz J.F."/>
            <person name="Gauthier G.M."/>
            <person name="Desjardins C.A."/>
            <person name="Gallo J.E."/>
            <person name="Holder J."/>
            <person name="Sullivan T.D."/>
            <person name="Marty A.J."/>
            <person name="Carmen J.C."/>
            <person name="Chen Z."/>
            <person name="Ding L."/>
            <person name="Gujja S."/>
            <person name="Magrini V."/>
            <person name="Misas E."/>
            <person name="Mitreva M."/>
            <person name="Priest M."/>
            <person name="Saif S."/>
            <person name="Whiston E.A."/>
            <person name="Young S."/>
            <person name="Zeng Q."/>
            <person name="Goldman W.E."/>
            <person name="Mardis E.R."/>
            <person name="Taylor J.W."/>
            <person name="McEwen J.G."/>
            <person name="Clay O.K."/>
            <person name="Klein B.S."/>
            <person name="Cuomo C.A."/>
        </authorList>
    </citation>
    <scope>NUCLEOTIDE SEQUENCE [LARGE SCALE GENOMIC DNA]</scope>
    <source>
        <strain evidence="2">ER-3 / ATCC MYA-2586</strain>
    </source>
</reference>
<gene>
    <name evidence="1" type="ORF">BDCG_17473</name>
</gene>
<protein>
    <submittedName>
        <fullName evidence="1">Uncharacterized protein</fullName>
    </submittedName>
</protein>
<dbReference type="Proteomes" id="UP000002039">
    <property type="component" value="Unassembled WGS sequence"/>
</dbReference>
<accession>A0ABX2VYR0</accession>
<dbReference type="EMBL" id="EQ999980">
    <property type="protein sequence ID" value="OAT02272.1"/>
    <property type="molecule type" value="Genomic_DNA"/>
</dbReference>
<sequence>MTSASLVRISELQVLMNSVKAEEVPLAHLQKEMKVAAVLTSQQAKMSVPETLTVKNEFGEDVVVDE</sequence>
<dbReference type="RefSeq" id="XP_045281999.1">
    <property type="nucleotide sequence ID" value="XM_045426592.1"/>
</dbReference>
<organism evidence="1 2">
    <name type="scientific">Ajellomyces dermatitidis (strain ER-3 / ATCC MYA-2586)</name>
    <name type="common">Blastomyces dermatitidis</name>
    <dbReference type="NCBI Taxonomy" id="559297"/>
    <lineage>
        <taxon>Eukaryota</taxon>
        <taxon>Fungi</taxon>
        <taxon>Dikarya</taxon>
        <taxon>Ascomycota</taxon>
        <taxon>Pezizomycotina</taxon>
        <taxon>Eurotiomycetes</taxon>
        <taxon>Eurotiomycetidae</taxon>
        <taxon>Onygenales</taxon>
        <taxon>Ajellomycetaceae</taxon>
        <taxon>Blastomyces</taxon>
    </lineage>
</organism>
<name>A0ABX2VYR0_AJEDR</name>
<evidence type="ECO:0000313" key="1">
    <source>
        <dbReference type="EMBL" id="OAT02272.1"/>
    </source>
</evidence>
<dbReference type="GeneID" id="69032365"/>
<keyword evidence="2" id="KW-1185">Reference proteome</keyword>